<protein>
    <submittedName>
        <fullName evidence="1">Uncharacterized protein</fullName>
    </submittedName>
</protein>
<name>A0A3M7RWJ4_BRAPC</name>
<reference evidence="1 2" key="1">
    <citation type="journal article" date="2018" name="Sci. Rep.">
        <title>Genomic signatures of local adaptation to the degree of environmental predictability in rotifers.</title>
        <authorList>
            <person name="Franch-Gras L."/>
            <person name="Hahn C."/>
            <person name="Garcia-Roger E.M."/>
            <person name="Carmona M.J."/>
            <person name="Serra M."/>
            <person name="Gomez A."/>
        </authorList>
    </citation>
    <scope>NUCLEOTIDE SEQUENCE [LARGE SCALE GENOMIC DNA]</scope>
    <source>
        <strain evidence="1">HYR1</strain>
    </source>
</reference>
<accession>A0A3M7RWJ4</accession>
<gene>
    <name evidence="1" type="ORF">BpHYR1_010841</name>
</gene>
<proteinExistence type="predicted"/>
<dbReference type="EMBL" id="REGN01002502">
    <property type="protein sequence ID" value="RNA27715.1"/>
    <property type="molecule type" value="Genomic_DNA"/>
</dbReference>
<evidence type="ECO:0000313" key="1">
    <source>
        <dbReference type="EMBL" id="RNA27715.1"/>
    </source>
</evidence>
<dbReference type="Proteomes" id="UP000276133">
    <property type="component" value="Unassembled WGS sequence"/>
</dbReference>
<evidence type="ECO:0000313" key="2">
    <source>
        <dbReference type="Proteomes" id="UP000276133"/>
    </source>
</evidence>
<comment type="caution">
    <text evidence="1">The sequence shown here is derived from an EMBL/GenBank/DDBJ whole genome shotgun (WGS) entry which is preliminary data.</text>
</comment>
<keyword evidence="2" id="KW-1185">Reference proteome</keyword>
<dbReference type="AlphaFoldDB" id="A0A3M7RWJ4"/>
<organism evidence="1 2">
    <name type="scientific">Brachionus plicatilis</name>
    <name type="common">Marine rotifer</name>
    <name type="synonym">Brachionus muelleri</name>
    <dbReference type="NCBI Taxonomy" id="10195"/>
    <lineage>
        <taxon>Eukaryota</taxon>
        <taxon>Metazoa</taxon>
        <taxon>Spiralia</taxon>
        <taxon>Gnathifera</taxon>
        <taxon>Rotifera</taxon>
        <taxon>Eurotatoria</taxon>
        <taxon>Monogononta</taxon>
        <taxon>Pseudotrocha</taxon>
        <taxon>Ploima</taxon>
        <taxon>Brachionidae</taxon>
        <taxon>Brachionus</taxon>
    </lineage>
</organism>
<sequence>MIKIENIIEMYKGKRKEDKNLIYLTKKKYFFSKFVYCWYLYGVDPLHCNYYHLPCIPELEN</sequence>